<sequence length="139" mass="15516">MPDGVYLAFDFGYKRIGMAVGQRLTCSASPLATLRAQQGVPDWDAVEKVISQWNPQALIVGIPTCIDGSTLYTTAAARRFAKQLRKRFALPVHLVDERLSTVEARGQLFEQGGYRKIKQTEVDSIAACVILEQWLQYPE</sequence>
<dbReference type="Gene3D" id="3.30.420.140">
    <property type="entry name" value="YqgF/RNase H-like domain"/>
    <property type="match status" value="1"/>
</dbReference>
<name>A0ABY4Y969_9GAMM</name>
<keyword evidence="2 5" id="KW-0690">Ribosome biogenesis</keyword>
<dbReference type="Pfam" id="PF03652">
    <property type="entry name" value="RuvX"/>
    <property type="match status" value="1"/>
</dbReference>
<dbReference type="EC" id="3.1.-.-" evidence="5"/>
<dbReference type="Proteomes" id="UP001057474">
    <property type="component" value="Chromosome"/>
</dbReference>
<evidence type="ECO:0000256" key="5">
    <source>
        <dbReference type="HAMAP-Rule" id="MF_00651"/>
    </source>
</evidence>
<comment type="function">
    <text evidence="5">Could be a nuclease involved in processing of the 5'-end of pre-16S rRNA.</text>
</comment>
<evidence type="ECO:0000256" key="1">
    <source>
        <dbReference type="ARBA" id="ARBA00022490"/>
    </source>
</evidence>
<evidence type="ECO:0000256" key="4">
    <source>
        <dbReference type="ARBA" id="ARBA00022801"/>
    </source>
</evidence>
<evidence type="ECO:0000256" key="2">
    <source>
        <dbReference type="ARBA" id="ARBA00022517"/>
    </source>
</evidence>
<evidence type="ECO:0000256" key="3">
    <source>
        <dbReference type="ARBA" id="ARBA00022722"/>
    </source>
</evidence>
<dbReference type="InterPro" id="IPR005227">
    <property type="entry name" value="YqgF"/>
</dbReference>
<comment type="subcellular location">
    <subcellularLocation>
        <location evidence="5">Cytoplasm</location>
    </subcellularLocation>
</comment>
<protein>
    <recommendedName>
        <fullName evidence="5">Putative pre-16S rRNA nuclease</fullName>
        <ecNumber evidence="5">3.1.-.-</ecNumber>
    </recommendedName>
</protein>
<reference evidence="7" key="1">
    <citation type="submission" date="2021-03" db="EMBL/GenBank/DDBJ databases">
        <title>Legionella lytica PCM 2298.</title>
        <authorList>
            <person name="Koper P."/>
        </authorList>
    </citation>
    <scope>NUCLEOTIDE SEQUENCE</scope>
    <source>
        <strain evidence="7">PCM 2298</strain>
    </source>
</reference>
<keyword evidence="4 5" id="KW-0378">Hydrolase</keyword>
<evidence type="ECO:0000313" key="8">
    <source>
        <dbReference type="Proteomes" id="UP001057474"/>
    </source>
</evidence>
<evidence type="ECO:0000313" key="7">
    <source>
        <dbReference type="EMBL" id="USQ14188.1"/>
    </source>
</evidence>
<accession>A0ABY4Y969</accession>
<dbReference type="SUPFAM" id="SSF53098">
    <property type="entry name" value="Ribonuclease H-like"/>
    <property type="match status" value="1"/>
</dbReference>
<dbReference type="HAMAP" id="MF_00651">
    <property type="entry name" value="Nuclease_YqgF"/>
    <property type="match status" value="1"/>
</dbReference>
<proteinExistence type="inferred from homology"/>
<gene>
    <name evidence="7" type="primary">ruvX</name>
    <name evidence="7" type="ORF">J2N86_02315</name>
</gene>
<dbReference type="PANTHER" id="PTHR33317">
    <property type="entry name" value="POLYNUCLEOTIDYL TRANSFERASE, RIBONUCLEASE H-LIKE SUPERFAMILY PROTEIN"/>
    <property type="match status" value="1"/>
</dbReference>
<dbReference type="InterPro" id="IPR006641">
    <property type="entry name" value="YqgF/RNaseH-like_dom"/>
</dbReference>
<dbReference type="InterPro" id="IPR012337">
    <property type="entry name" value="RNaseH-like_sf"/>
</dbReference>
<keyword evidence="3 5" id="KW-0540">Nuclease</keyword>
<keyword evidence="1 5" id="KW-0963">Cytoplasm</keyword>
<dbReference type="CDD" id="cd16964">
    <property type="entry name" value="YqgF"/>
    <property type="match status" value="1"/>
</dbReference>
<organism evidence="7 8">
    <name type="scientific">Legionella lytica</name>
    <dbReference type="NCBI Taxonomy" id="96232"/>
    <lineage>
        <taxon>Bacteria</taxon>
        <taxon>Pseudomonadati</taxon>
        <taxon>Pseudomonadota</taxon>
        <taxon>Gammaproteobacteria</taxon>
        <taxon>Legionellales</taxon>
        <taxon>Legionellaceae</taxon>
        <taxon>Legionella</taxon>
    </lineage>
</organism>
<feature type="domain" description="YqgF/RNase H-like" evidence="6">
    <location>
        <begin position="4"/>
        <end position="104"/>
    </location>
</feature>
<dbReference type="PANTHER" id="PTHR33317:SF4">
    <property type="entry name" value="POLYNUCLEOTIDYL TRANSFERASE, RIBONUCLEASE H-LIKE SUPERFAMILY PROTEIN"/>
    <property type="match status" value="1"/>
</dbReference>
<dbReference type="SMART" id="SM00732">
    <property type="entry name" value="YqgFc"/>
    <property type="match status" value="1"/>
</dbReference>
<dbReference type="RefSeq" id="WP_252580675.1">
    <property type="nucleotide sequence ID" value="NZ_CP071527.1"/>
</dbReference>
<comment type="similarity">
    <text evidence="5">Belongs to the YqgF HJR family.</text>
</comment>
<dbReference type="InterPro" id="IPR037027">
    <property type="entry name" value="YqgF/RNaseH-like_dom_sf"/>
</dbReference>
<dbReference type="NCBIfam" id="TIGR00250">
    <property type="entry name" value="RNAse_H_YqgF"/>
    <property type="match status" value="1"/>
</dbReference>
<keyword evidence="8" id="KW-1185">Reference proteome</keyword>
<evidence type="ECO:0000259" key="6">
    <source>
        <dbReference type="SMART" id="SM00732"/>
    </source>
</evidence>
<dbReference type="EMBL" id="CP071527">
    <property type="protein sequence ID" value="USQ14188.1"/>
    <property type="molecule type" value="Genomic_DNA"/>
</dbReference>